<dbReference type="EMBL" id="SPHZ02000004">
    <property type="protein sequence ID" value="KAF0921380.1"/>
    <property type="molecule type" value="Genomic_DNA"/>
</dbReference>
<evidence type="ECO:0000313" key="2">
    <source>
        <dbReference type="EMBL" id="KAF0921380.1"/>
    </source>
</evidence>
<gene>
    <name evidence="2" type="ORF">E2562_006951</name>
</gene>
<sequence length="134" mass="14734">MAYQCAAIQDKSWHIMQHGRSRDDGQQGSHQGNHVGQRGRDGGSRRIRRRRHVGNRRGRVGQAGPSPAAIVQLHGVERRIIVASGGNRETKRQQAEDGQTDVNAEYNAGKNLLTDQGPGQGNQDTIILHKCTLI</sequence>
<evidence type="ECO:0000313" key="3">
    <source>
        <dbReference type="Proteomes" id="UP000479710"/>
    </source>
</evidence>
<accession>A0A6G1E9C5</accession>
<keyword evidence="3" id="KW-1185">Reference proteome</keyword>
<dbReference type="AlphaFoldDB" id="A0A6G1E9C5"/>
<organism evidence="2 3">
    <name type="scientific">Oryza meyeriana var. granulata</name>
    <dbReference type="NCBI Taxonomy" id="110450"/>
    <lineage>
        <taxon>Eukaryota</taxon>
        <taxon>Viridiplantae</taxon>
        <taxon>Streptophyta</taxon>
        <taxon>Embryophyta</taxon>
        <taxon>Tracheophyta</taxon>
        <taxon>Spermatophyta</taxon>
        <taxon>Magnoliopsida</taxon>
        <taxon>Liliopsida</taxon>
        <taxon>Poales</taxon>
        <taxon>Poaceae</taxon>
        <taxon>BOP clade</taxon>
        <taxon>Oryzoideae</taxon>
        <taxon>Oryzeae</taxon>
        <taxon>Oryzinae</taxon>
        <taxon>Oryza</taxon>
        <taxon>Oryza meyeriana</taxon>
    </lineage>
</organism>
<proteinExistence type="predicted"/>
<feature type="region of interest" description="Disordered" evidence="1">
    <location>
        <begin position="17"/>
        <end position="68"/>
    </location>
</feature>
<evidence type="ECO:0000256" key="1">
    <source>
        <dbReference type="SAM" id="MobiDB-lite"/>
    </source>
</evidence>
<dbReference type="Proteomes" id="UP000479710">
    <property type="component" value="Unassembled WGS sequence"/>
</dbReference>
<protein>
    <submittedName>
        <fullName evidence="2">Uncharacterized protein</fullName>
    </submittedName>
</protein>
<name>A0A6G1E9C5_9ORYZ</name>
<comment type="caution">
    <text evidence="2">The sequence shown here is derived from an EMBL/GenBank/DDBJ whole genome shotgun (WGS) entry which is preliminary data.</text>
</comment>
<feature type="compositionally biased region" description="Basic residues" evidence="1">
    <location>
        <begin position="45"/>
        <end position="59"/>
    </location>
</feature>
<reference evidence="2 3" key="1">
    <citation type="submission" date="2019-11" db="EMBL/GenBank/DDBJ databases">
        <title>Whole genome sequence of Oryza granulata.</title>
        <authorList>
            <person name="Li W."/>
        </authorList>
    </citation>
    <scope>NUCLEOTIDE SEQUENCE [LARGE SCALE GENOMIC DNA]</scope>
    <source>
        <strain evidence="3">cv. Menghai</strain>
        <tissue evidence="2">Leaf</tissue>
    </source>
</reference>